<dbReference type="Pfam" id="PF12697">
    <property type="entry name" value="Abhydrolase_6"/>
    <property type="match status" value="1"/>
</dbReference>
<feature type="signal peptide" evidence="1">
    <location>
        <begin position="1"/>
        <end position="17"/>
    </location>
</feature>
<feature type="domain" description="AB hydrolase-1" evidence="2">
    <location>
        <begin position="64"/>
        <end position="353"/>
    </location>
</feature>
<keyword evidence="4" id="KW-1185">Reference proteome</keyword>
<dbReference type="Gene3D" id="3.40.50.1820">
    <property type="entry name" value="alpha/beta hydrolase"/>
    <property type="match status" value="1"/>
</dbReference>
<proteinExistence type="predicted"/>
<keyword evidence="1" id="KW-0732">Signal</keyword>
<evidence type="ECO:0000313" key="4">
    <source>
        <dbReference type="Proteomes" id="UP000559256"/>
    </source>
</evidence>
<evidence type="ECO:0000256" key="1">
    <source>
        <dbReference type="SAM" id="SignalP"/>
    </source>
</evidence>
<dbReference type="PANTHER" id="PTHR43194:SF4">
    <property type="entry name" value="AB HYDROLASE-1 DOMAIN-CONTAINING PROTEIN"/>
    <property type="match status" value="1"/>
</dbReference>
<accession>A0A8H5GY14</accession>
<dbReference type="AlphaFoldDB" id="A0A8H5GY14"/>
<dbReference type="InterPro" id="IPR000073">
    <property type="entry name" value="AB_hydrolase_1"/>
</dbReference>
<protein>
    <recommendedName>
        <fullName evidence="2">AB hydrolase-1 domain-containing protein</fullName>
    </recommendedName>
</protein>
<dbReference type="PANTHER" id="PTHR43194">
    <property type="entry name" value="HYDROLASE ALPHA/BETA FOLD FAMILY"/>
    <property type="match status" value="1"/>
</dbReference>
<evidence type="ECO:0000313" key="3">
    <source>
        <dbReference type="EMBL" id="KAF5373052.1"/>
    </source>
</evidence>
<dbReference type="InterPro" id="IPR029058">
    <property type="entry name" value="AB_hydrolase_fold"/>
</dbReference>
<comment type="caution">
    <text evidence="3">The sequence shown here is derived from an EMBL/GenBank/DDBJ whole genome shotgun (WGS) entry which is preliminary data.</text>
</comment>
<reference evidence="3 4" key="1">
    <citation type="journal article" date="2020" name="ISME J.">
        <title>Uncovering the hidden diversity of litter-decomposition mechanisms in mushroom-forming fungi.</title>
        <authorList>
            <person name="Floudas D."/>
            <person name="Bentzer J."/>
            <person name="Ahren D."/>
            <person name="Johansson T."/>
            <person name="Persson P."/>
            <person name="Tunlid A."/>
        </authorList>
    </citation>
    <scope>NUCLEOTIDE SEQUENCE [LARGE SCALE GENOMIC DNA]</scope>
    <source>
        <strain evidence="3 4">CBS 291.85</strain>
    </source>
</reference>
<dbReference type="OrthoDB" id="9978720at2759"/>
<organism evidence="3 4">
    <name type="scientific">Tetrapyrgos nigripes</name>
    <dbReference type="NCBI Taxonomy" id="182062"/>
    <lineage>
        <taxon>Eukaryota</taxon>
        <taxon>Fungi</taxon>
        <taxon>Dikarya</taxon>
        <taxon>Basidiomycota</taxon>
        <taxon>Agaricomycotina</taxon>
        <taxon>Agaricomycetes</taxon>
        <taxon>Agaricomycetidae</taxon>
        <taxon>Agaricales</taxon>
        <taxon>Marasmiineae</taxon>
        <taxon>Marasmiaceae</taxon>
        <taxon>Tetrapyrgos</taxon>
    </lineage>
</organism>
<evidence type="ECO:0000259" key="2">
    <source>
        <dbReference type="Pfam" id="PF12697"/>
    </source>
</evidence>
<feature type="chain" id="PRO_5034947129" description="AB hydrolase-1 domain-containing protein" evidence="1">
    <location>
        <begin position="18"/>
        <end position="367"/>
    </location>
</feature>
<dbReference type="InterPro" id="IPR050228">
    <property type="entry name" value="Carboxylesterase_BioH"/>
</dbReference>
<dbReference type="CDD" id="cd12809">
    <property type="entry name" value="Esterase_713_like-2"/>
    <property type="match status" value="1"/>
</dbReference>
<dbReference type="SUPFAM" id="SSF53474">
    <property type="entry name" value="alpha/beta-Hydrolases"/>
    <property type="match status" value="1"/>
</dbReference>
<gene>
    <name evidence="3" type="ORF">D9758_001520</name>
</gene>
<dbReference type="EMBL" id="JAACJM010000004">
    <property type="protein sequence ID" value="KAF5373052.1"/>
    <property type="molecule type" value="Genomic_DNA"/>
</dbReference>
<sequence length="367" mass="40734">MLSIGLFLIICSLRVLAQHGTAHYREYFYVGYSYVPQGDSSIAHGQVYVEHLTPASGTLKKYPVLFVHGAGMTGTNFLNTPDGRPGWADWFLSQGYEVYLVDQPARGRSPWQQNVDGPQVMFDSTTVSQLFTATQLLNLWPNATLHTQWPGNGTVGDPIFDQFYASMVPLLSTDSESGQKNQHALTALLDKIGEVILITHSQSALFGWPLADARPSFVKAIVTIEPGGPPFIGDTLSPNTPMHPWGLSEVPITYDPPITNPSELQTANDTEGRLPGYTCILQKEPSRKWINLLDIPVLTVTSESSWHGIFDDCTVDFLRQVGLEVDFVRLQDVGIHGNGHMMFMERNSDEIVEKVVGKWIDKKSSER</sequence>
<name>A0A8H5GY14_9AGAR</name>
<dbReference type="Proteomes" id="UP000559256">
    <property type="component" value="Unassembled WGS sequence"/>
</dbReference>